<keyword evidence="2" id="KW-1185">Reference proteome</keyword>
<accession>A0ABY4GUU7</accession>
<organism evidence="1 2">
    <name type="scientific">Halobacillus shinanisalinarum</name>
    <dbReference type="NCBI Taxonomy" id="2932258"/>
    <lineage>
        <taxon>Bacteria</taxon>
        <taxon>Bacillati</taxon>
        <taxon>Bacillota</taxon>
        <taxon>Bacilli</taxon>
        <taxon>Bacillales</taxon>
        <taxon>Bacillaceae</taxon>
        <taxon>Halobacillus</taxon>
    </lineage>
</organism>
<dbReference type="RefSeq" id="WP_244751509.1">
    <property type="nucleotide sequence ID" value="NZ_CP095074.1"/>
</dbReference>
<evidence type="ECO:0000313" key="2">
    <source>
        <dbReference type="Proteomes" id="UP000831880"/>
    </source>
</evidence>
<protein>
    <submittedName>
        <fullName evidence="1">Uncharacterized protein</fullName>
    </submittedName>
</protein>
<dbReference type="Proteomes" id="UP000831880">
    <property type="component" value="Chromosome"/>
</dbReference>
<dbReference type="EMBL" id="CP095074">
    <property type="protein sequence ID" value="UOQ91898.1"/>
    <property type="molecule type" value="Genomic_DNA"/>
</dbReference>
<sequence length="122" mass="13823">MVGISYETMLKKGDEFVDKVLAVSSGGANFNGENISGAVTDLLVSGIHLQDKNYSYTIKQLNAYKESILGGWNSKLLIHIKTQGKDGKMEKEHKALIFISWDRMFFDINMDYDRLKIIQTNE</sequence>
<gene>
    <name evidence="1" type="ORF">MUO14_15430</name>
</gene>
<evidence type="ECO:0000313" key="1">
    <source>
        <dbReference type="EMBL" id="UOQ91898.1"/>
    </source>
</evidence>
<reference evidence="1 2" key="1">
    <citation type="submission" date="2022-04" db="EMBL/GenBank/DDBJ databases">
        <title>Halobacillus sp. isolated from saltern.</title>
        <authorList>
            <person name="Won M."/>
            <person name="Lee C.-M."/>
            <person name="Woen H.-Y."/>
            <person name="Kwon S.-W."/>
        </authorList>
    </citation>
    <scope>NUCLEOTIDE SEQUENCE [LARGE SCALE GENOMIC DNA]</scope>
    <source>
        <strain evidence="1 2">SSTM10-2</strain>
    </source>
</reference>
<name>A0ABY4GUU7_9BACI</name>
<proteinExistence type="predicted"/>